<evidence type="ECO:0000313" key="1">
    <source>
        <dbReference type="EMBL" id="SFF33266.1"/>
    </source>
</evidence>
<dbReference type="EMBL" id="FONX01000034">
    <property type="protein sequence ID" value="SFF33266.1"/>
    <property type="molecule type" value="Genomic_DNA"/>
</dbReference>
<sequence length="169" mass="18159">MQVITVCVPSAHLSSALCEAFKKFGIAARASAKPIINGSPAERLACPIEPVDKHDIWIAIQDGTPVQVFLERTFLDINFVTALMPQAKTEDDRLAIECIMTAATARTLTLGFKARIAPHKLTRSAKSQGSKPALRLIAESLLGVPNLSNLLVDYVDQMVASTPAGAQIH</sequence>
<gene>
    <name evidence="1" type="ORF">SAMN04489711_1346</name>
</gene>
<name>A0A1I2HXB0_9BURK</name>
<keyword evidence="2" id="KW-1185">Reference proteome</keyword>
<dbReference type="Proteomes" id="UP000199119">
    <property type="component" value="Unassembled WGS sequence"/>
</dbReference>
<proteinExistence type="predicted"/>
<dbReference type="AlphaFoldDB" id="A0A1I2HXB0"/>
<evidence type="ECO:0000313" key="2">
    <source>
        <dbReference type="Proteomes" id="UP000199119"/>
    </source>
</evidence>
<reference evidence="2" key="1">
    <citation type="submission" date="2016-10" db="EMBL/GenBank/DDBJ databases">
        <authorList>
            <person name="Varghese N."/>
            <person name="Submissions S."/>
        </authorList>
    </citation>
    <scope>NUCLEOTIDE SEQUENCE [LARGE SCALE GENOMIC DNA]</scope>
    <source>
        <strain evidence="2">DSM 27981</strain>
    </source>
</reference>
<accession>A0A1I2HXB0</accession>
<organism evidence="1 2">
    <name type="scientific">Paracidovorax wautersii</name>
    <dbReference type="NCBI Taxonomy" id="1177982"/>
    <lineage>
        <taxon>Bacteria</taxon>
        <taxon>Pseudomonadati</taxon>
        <taxon>Pseudomonadota</taxon>
        <taxon>Betaproteobacteria</taxon>
        <taxon>Burkholderiales</taxon>
        <taxon>Comamonadaceae</taxon>
        <taxon>Paracidovorax</taxon>
    </lineage>
</organism>
<dbReference type="RefSeq" id="WP_092942683.1">
    <property type="nucleotide sequence ID" value="NZ_FONX01000034.1"/>
</dbReference>
<protein>
    <submittedName>
        <fullName evidence="1">Uncharacterized protein</fullName>
    </submittedName>
</protein>